<evidence type="ECO:0000313" key="5">
    <source>
        <dbReference type="EMBL" id="SFB15681.1"/>
    </source>
</evidence>
<dbReference type="Proteomes" id="UP000198796">
    <property type="component" value="Unassembled WGS sequence"/>
</dbReference>
<dbReference type="Gene3D" id="1.10.287.470">
    <property type="entry name" value="Helix hairpin bin"/>
    <property type="match status" value="2"/>
</dbReference>
<feature type="domain" description="Multidrug resistance protein MdtA-like barrel-sandwich hybrid" evidence="3">
    <location>
        <begin position="77"/>
        <end position="258"/>
    </location>
</feature>
<evidence type="ECO:0000259" key="3">
    <source>
        <dbReference type="Pfam" id="PF25917"/>
    </source>
</evidence>
<organism evidence="5 6">
    <name type="scientific">Poseidonocella pacifica</name>
    <dbReference type="NCBI Taxonomy" id="871651"/>
    <lineage>
        <taxon>Bacteria</taxon>
        <taxon>Pseudomonadati</taxon>
        <taxon>Pseudomonadota</taxon>
        <taxon>Alphaproteobacteria</taxon>
        <taxon>Rhodobacterales</taxon>
        <taxon>Roseobacteraceae</taxon>
        <taxon>Poseidonocella</taxon>
    </lineage>
</organism>
<gene>
    <name evidence="5" type="ORF">SAMN05421688_3283</name>
</gene>
<dbReference type="PANTHER" id="PTHR30469">
    <property type="entry name" value="MULTIDRUG RESISTANCE PROTEIN MDTA"/>
    <property type="match status" value="1"/>
</dbReference>
<dbReference type="InterPro" id="IPR058625">
    <property type="entry name" value="MdtA-like_BSH"/>
</dbReference>
<dbReference type="InterPro" id="IPR006143">
    <property type="entry name" value="RND_pump_MFP"/>
</dbReference>
<dbReference type="InterPro" id="IPR058792">
    <property type="entry name" value="Beta-barrel_RND_2"/>
</dbReference>
<evidence type="ECO:0000256" key="1">
    <source>
        <dbReference type="ARBA" id="ARBA00009477"/>
    </source>
</evidence>
<dbReference type="GO" id="GO:0015562">
    <property type="term" value="F:efflux transmembrane transporter activity"/>
    <property type="evidence" value="ECO:0007669"/>
    <property type="project" value="TreeGrafter"/>
</dbReference>
<protein>
    <submittedName>
        <fullName evidence="5">Membrane fusion protein, multidrug efflux system</fullName>
    </submittedName>
</protein>
<dbReference type="OrthoDB" id="9806939at2"/>
<dbReference type="Gene3D" id="2.40.420.20">
    <property type="match status" value="1"/>
</dbReference>
<dbReference type="SUPFAM" id="SSF111369">
    <property type="entry name" value="HlyD-like secretion proteins"/>
    <property type="match status" value="2"/>
</dbReference>
<evidence type="ECO:0000259" key="4">
    <source>
        <dbReference type="Pfam" id="PF25954"/>
    </source>
</evidence>
<reference evidence="5 6" key="1">
    <citation type="submission" date="2016-10" db="EMBL/GenBank/DDBJ databases">
        <authorList>
            <person name="de Groot N.N."/>
        </authorList>
    </citation>
    <scope>NUCLEOTIDE SEQUENCE [LARGE SCALE GENOMIC DNA]</scope>
    <source>
        <strain evidence="5 6">DSM 29316</strain>
    </source>
</reference>
<dbReference type="STRING" id="871651.SAMN05421688_3283"/>
<feature type="coiled-coil region" evidence="2">
    <location>
        <begin position="109"/>
        <end position="166"/>
    </location>
</feature>
<feature type="coiled-coil region" evidence="2">
    <location>
        <begin position="198"/>
        <end position="232"/>
    </location>
</feature>
<dbReference type="RefSeq" id="WP_092066820.1">
    <property type="nucleotide sequence ID" value="NZ_FOJU01000007.1"/>
</dbReference>
<dbReference type="Gene3D" id="2.40.50.100">
    <property type="match status" value="2"/>
</dbReference>
<feature type="domain" description="CusB-like beta-barrel" evidence="4">
    <location>
        <begin position="271"/>
        <end position="339"/>
    </location>
</feature>
<dbReference type="Pfam" id="PF25954">
    <property type="entry name" value="Beta-barrel_RND_2"/>
    <property type="match status" value="1"/>
</dbReference>
<keyword evidence="6" id="KW-1185">Reference proteome</keyword>
<name>A0A1I0YR46_9RHOB</name>
<dbReference type="GO" id="GO:1990281">
    <property type="term" value="C:efflux pump complex"/>
    <property type="evidence" value="ECO:0007669"/>
    <property type="project" value="TreeGrafter"/>
</dbReference>
<accession>A0A1I0YR46</accession>
<evidence type="ECO:0000256" key="2">
    <source>
        <dbReference type="SAM" id="Coils"/>
    </source>
</evidence>
<proteinExistence type="inferred from homology"/>
<dbReference type="EMBL" id="FOJU01000007">
    <property type="protein sequence ID" value="SFB15681.1"/>
    <property type="molecule type" value="Genomic_DNA"/>
</dbReference>
<sequence length="419" mass="44068">MRPFSILIALLVSGLLYLFIMERDWLYALFEAGADEETPSSASEEETPERVKVVAIASSVQEIDSAVQLRGETEAAREVDVKAETSGPIISTPLRKGAFVEAGDLLCEIDAGTREVSLLEAEARLAEARAQVPTAEARIPEAEARVEEASALLEEAEINANAANRLVTEGFASETRVAATKAAVRSAQATVTTAQSGLESARAGVESAKANIQGAQAAVAAAKKELDRLRITAPFRGLLESDTAELGALMQPGSLCATVIQLDPIKLVGFVPETEVNRIETGAKAGARLAGGRDLQGTVTFISRSADPATRTFRVEIAVPNEDLSVRDGQTAEILIAAEGASAHLLPQSSLTLNDAGTLGVRIVDADQAARFVPVEVQRDTAEGIWVTGLPDEANVIVLGQEYVIDGVAVAPTYRGAEG</sequence>
<dbReference type="Pfam" id="PF25917">
    <property type="entry name" value="BSH_RND"/>
    <property type="match status" value="1"/>
</dbReference>
<keyword evidence="2" id="KW-0175">Coiled coil</keyword>
<dbReference type="NCBIfam" id="TIGR01730">
    <property type="entry name" value="RND_mfp"/>
    <property type="match status" value="1"/>
</dbReference>
<comment type="similarity">
    <text evidence="1">Belongs to the membrane fusion protein (MFP) (TC 8.A.1) family.</text>
</comment>
<dbReference type="Gene3D" id="2.40.30.170">
    <property type="match status" value="1"/>
</dbReference>
<evidence type="ECO:0000313" key="6">
    <source>
        <dbReference type="Proteomes" id="UP000198796"/>
    </source>
</evidence>
<dbReference type="PANTHER" id="PTHR30469:SF29">
    <property type="entry name" value="BLR2860 PROTEIN"/>
    <property type="match status" value="1"/>
</dbReference>
<dbReference type="AlphaFoldDB" id="A0A1I0YR46"/>